<evidence type="ECO:0000313" key="1">
    <source>
        <dbReference type="EMBL" id="SCU71868.1"/>
    </source>
</evidence>
<name>A0A1G4IHF5_TRYEQ</name>
<dbReference type="GeneID" id="92377390"/>
<dbReference type="EMBL" id="CZPT02001747">
    <property type="protein sequence ID" value="SCU71868.1"/>
    <property type="molecule type" value="Genomic_DNA"/>
</dbReference>
<reference evidence="1" key="1">
    <citation type="submission" date="2016-09" db="EMBL/GenBank/DDBJ databases">
        <authorList>
            <person name="Hebert L."/>
            <person name="Moumen B."/>
        </authorList>
    </citation>
    <scope>NUCLEOTIDE SEQUENCE [LARGE SCALE GENOMIC DNA]</scope>
    <source>
        <strain evidence="1">OVI</strain>
    </source>
</reference>
<keyword evidence="2" id="KW-1185">Reference proteome</keyword>
<dbReference type="RefSeq" id="XP_067082454.1">
    <property type="nucleotide sequence ID" value="XM_067226353.1"/>
</dbReference>
<dbReference type="AlphaFoldDB" id="A0A1G4IHF5"/>
<comment type="caution">
    <text evidence="1">The sequence shown here is derived from an EMBL/GenBank/DDBJ whole genome shotgun (WGS) entry which is preliminary data.</text>
</comment>
<dbReference type="Proteomes" id="UP000195570">
    <property type="component" value="Unassembled WGS sequence"/>
</dbReference>
<protein>
    <recommendedName>
        <fullName evidence="3">Trypanosome variant surface glycoprotein (A-type)</fullName>
    </recommendedName>
</protein>
<evidence type="ECO:0000313" key="2">
    <source>
        <dbReference type="Proteomes" id="UP000195570"/>
    </source>
</evidence>
<gene>
    <name evidence="1" type="ORF">TEOVI_000345000</name>
</gene>
<accession>A0A1G4IHF5</accession>
<sequence length="338" mass="36543">MQNALDSAAGELSKYAKLPTAYRIAVEHTSSAETRMTLTALAIHADVTATAALKELEGSRASYKRSATLLNARVARLRQLHALTPNKATAKNTQKKDAQSLFGAWALHTCEAEIELTAEDNGNCLLENAKLGAITAANIDLAATTQIKMLAEAKIKFRDYILKAGSKGSIGSVDTASTTHHGLCAERGQHNSSSAATSVIAGELALGELDQAPADVPYFEKNNEGECKRVAKDSNYREESPETLAAALCAVKKTSFRATTERHKLLPAIQETPEGRQIQEQLHNLAAEAADIINGYNSQHTELKKVRRHPNLSTEAGAVQHGRDPDRRHLYRQVDGNS</sequence>
<organism evidence="1 2">
    <name type="scientific">Trypanosoma equiperdum</name>
    <dbReference type="NCBI Taxonomy" id="5694"/>
    <lineage>
        <taxon>Eukaryota</taxon>
        <taxon>Discoba</taxon>
        <taxon>Euglenozoa</taxon>
        <taxon>Kinetoplastea</taxon>
        <taxon>Metakinetoplastina</taxon>
        <taxon>Trypanosomatida</taxon>
        <taxon>Trypanosomatidae</taxon>
        <taxon>Trypanosoma</taxon>
    </lineage>
</organism>
<evidence type="ECO:0008006" key="3">
    <source>
        <dbReference type="Google" id="ProtNLM"/>
    </source>
</evidence>
<dbReference type="VEuPathDB" id="TriTrypDB:TEOVI_000345000"/>
<proteinExistence type="predicted"/>